<feature type="transmembrane region" description="Helical" evidence="8">
    <location>
        <begin position="248"/>
        <end position="270"/>
    </location>
</feature>
<dbReference type="Proteomes" id="UP000636709">
    <property type="component" value="Unassembled WGS sequence"/>
</dbReference>
<dbReference type="PANTHER" id="PTHR36488:SF6">
    <property type="entry name" value="CASP-LIKE PROTEIN 1U4"/>
    <property type="match status" value="1"/>
</dbReference>
<feature type="domain" description="Casparian strip membrane protein" evidence="9">
    <location>
        <begin position="198"/>
        <end position="350"/>
    </location>
</feature>
<evidence type="ECO:0000256" key="8">
    <source>
        <dbReference type="RuleBase" id="RU361233"/>
    </source>
</evidence>
<gene>
    <name evidence="10" type="ORF">HU200_054066</name>
</gene>
<dbReference type="OrthoDB" id="692805at2759"/>
<name>A0A835ALG2_9POAL</name>
<feature type="transmembrane region" description="Helical" evidence="8">
    <location>
        <begin position="337"/>
        <end position="357"/>
    </location>
</feature>
<comment type="subcellular location">
    <subcellularLocation>
        <location evidence="1 8">Cell membrane</location>
        <topology evidence="1 8">Multi-pass membrane protein</topology>
    </subcellularLocation>
</comment>
<dbReference type="NCBIfam" id="TIGR01569">
    <property type="entry name" value="A_tha_TIGR01569"/>
    <property type="match status" value="1"/>
</dbReference>
<evidence type="ECO:0000259" key="9">
    <source>
        <dbReference type="Pfam" id="PF04535"/>
    </source>
</evidence>
<feature type="transmembrane region" description="Helical" evidence="8">
    <location>
        <begin position="282"/>
        <end position="304"/>
    </location>
</feature>
<evidence type="ECO:0000256" key="1">
    <source>
        <dbReference type="ARBA" id="ARBA00004651"/>
    </source>
</evidence>
<keyword evidence="11" id="KW-1185">Reference proteome</keyword>
<keyword evidence="5 8" id="KW-0812">Transmembrane</keyword>
<keyword evidence="4 8" id="KW-1003">Cell membrane</keyword>
<dbReference type="InterPro" id="IPR006702">
    <property type="entry name" value="CASP_dom"/>
</dbReference>
<feature type="transmembrane region" description="Helical" evidence="8">
    <location>
        <begin position="21"/>
        <end position="41"/>
    </location>
</feature>
<evidence type="ECO:0000313" key="11">
    <source>
        <dbReference type="Proteomes" id="UP000636709"/>
    </source>
</evidence>
<keyword evidence="7 8" id="KW-0472">Membrane</keyword>
<feature type="transmembrane region" description="Helical" evidence="8">
    <location>
        <begin position="101"/>
        <end position="126"/>
    </location>
</feature>
<dbReference type="InterPro" id="IPR044173">
    <property type="entry name" value="CASPL"/>
</dbReference>
<evidence type="ECO:0000256" key="2">
    <source>
        <dbReference type="ARBA" id="ARBA00007651"/>
    </source>
</evidence>
<evidence type="ECO:0000256" key="4">
    <source>
        <dbReference type="ARBA" id="ARBA00022475"/>
    </source>
</evidence>
<dbReference type="EMBL" id="JACEFO010002324">
    <property type="protein sequence ID" value="KAF8665978.1"/>
    <property type="molecule type" value="Genomic_DNA"/>
</dbReference>
<accession>A0A835ALG2</accession>
<dbReference type="Pfam" id="PF04535">
    <property type="entry name" value="CASP_dom"/>
    <property type="match status" value="2"/>
</dbReference>
<protein>
    <recommendedName>
        <fullName evidence="8">CASP-like protein</fullName>
    </recommendedName>
</protein>
<feature type="transmembrane region" description="Helical" evidence="8">
    <location>
        <begin position="158"/>
        <end position="177"/>
    </location>
</feature>
<comment type="caution">
    <text evidence="8">Lacks conserved residue(s) required for the propagation of feature annotation.</text>
</comment>
<keyword evidence="6 8" id="KW-1133">Transmembrane helix</keyword>
<dbReference type="GO" id="GO:0005886">
    <property type="term" value="C:plasma membrane"/>
    <property type="evidence" value="ECO:0007669"/>
    <property type="project" value="UniProtKB-SubCell"/>
</dbReference>
<sequence length="363" mass="37715">MTCKDEKKKKKSGDWRHPVSLVFRIAAMGLAVAAAAVMATASQCTVYVDYDLARPRTITFADFKAFVYLVVATAIAAGLEAVAIFLSVFCKKGKGKKVGKWLMPVLAAVVPALLYTSAGAAFAAGWDIFYYMEPTGRRLSICSSSIGSRFCKQVHVSMWLSLGAALAVSLAELVATWPGGHGGAPTMTDGEDKKESKAMTAVSIAGRIIGMGLAVAAAVLMSTASQCTIYYSYGTRPRTVTYADFPPFVYLVIAAAMAAFLEGIAIFLAVWKKGKDNKATVLMPLLGAAVPALLYSAAGAAFAAGADLSYCSAYGKRVSMCAAGSAAGGSSNFCSQVHIAVILSLAAAVVVSVAEVVRGIGVC</sequence>
<proteinExistence type="inferred from homology"/>
<evidence type="ECO:0000313" key="10">
    <source>
        <dbReference type="EMBL" id="KAF8665978.1"/>
    </source>
</evidence>
<dbReference type="InterPro" id="IPR006459">
    <property type="entry name" value="CASP/CASPL"/>
</dbReference>
<comment type="subunit">
    <text evidence="3 8">Homodimer and heterodimers.</text>
</comment>
<dbReference type="PANTHER" id="PTHR36488">
    <property type="entry name" value="CASP-LIKE PROTEIN 1U1"/>
    <property type="match status" value="1"/>
</dbReference>
<comment type="caution">
    <text evidence="10">The sequence shown here is derived from an EMBL/GenBank/DDBJ whole genome shotgun (WGS) entry which is preliminary data.</text>
</comment>
<evidence type="ECO:0000256" key="6">
    <source>
        <dbReference type="ARBA" id="ARBA00022989"/>
    </source>
</evidence>
<feature type="transmembrane region" description="Helical" evidence="8">
    <location>
        <begin position="198"/>
        <end position="221"/>
    </location>
</feature>
<reference evidence="10" key="1">
    <citation type="submission" date="2020-07" db="EMBL/GenBank/DDBJ databases">
        <title>Genome sequence and genetic diversity analysis of an under-domesticated orphan crop, white fonio (Digitaria exilis).</title>
        <authorList>
            <person name="Bennetzen J.L."/>
            <person name="Chen S."/>
            <person name="Ma X."/>
            <person name="Wang X."/>
            <person name="Yssel A.E.J."/>
            <person name="Chaluvadi S.R."/>
            <person name="Johnson M."/>
            <person name="Gangashetty P."/>
            <person name="Hamidou F."/>
            <person name="Sanogo M.D."/>
            <person name="Zwaenepoel A."/>
            <person name="Wallace J."/>
            <person name="Van De Peer Y."/>
            <person name="Van Deynze A."/>
        </authorList>
    </citation>
    <scope>NUCLEOTIDE SEQUENCE</scope>
    <source>
        <tissue evidence="10">Leaves</tissue>
    </source>
</reference>
<evidence type="ECO:0000256" key="3">
    <source>
        <dbReference type="ARBA" id="ARBA00011489"/>
    </source>
</evidence>
<comment type="similarity">
    <text evidence="2 8">Belongs to the Casparian strip membrane proteins (CASP) family.</text>
</comment>
<feature type="domain" description="Casparian strip membrane protein" evidence="9">
    <location>
        <begin position="19"/>
        <end position="166"/>
    </location>
</feature>
<evidence type="ECO:0000256" key="7">
    <source>
        <dbReference type="ARBA" id="ARBA00023136"/>
    </source>
</evidence>
<dbReference type="AlphaFoldDB" id="A0A835ALG2"/>
<evidence type="ECO:0000256" key="5">
    <source>
        <dbReference type="ARBA" id="ARBA00022692"/>
    </source>
</evidence>
<organism evidence="10 11">
    <name type="scientific">Digitaria exilis</name>
    <dbReference type="NCBI Taxonomy" id="1010633"/>
    <lineage>
        <taxon>Eukaryota</taxon>
        <taxon>Viridiplantae</taxon>
        <taxon>Streptophyta</taxon>
        <taxon>Embryophyta</taxon>
        <taxon>Tracheophyta</taxon>
        <taxon>Spermatophyta</taxon>
        <taxon>Magnoliopsida</taxon>
        <taxon>Liliopsida</taxon>
        <taxon>Poales</taxon>
        <taxon>Poaceae</taxon>
        <taxon>PACMAD clade</taxon>
        <taxon>Panicoideae</taxon>
        <taxon>Panicodae</taxon>
        <taxon>Paniceae</taxon>
        <taxon>Anthephorinae</taxon>
        <taxon>Digitaria</taxon>
    </lineage>
</organism>
<feature type="transmembrane region" description="Helical" evidence="8">
    <location>
        <begin position="65"/>
        <end position="89"/>
    </location>
</feature>